<feature type="transmembrane region" description="Helical" evidence="6">
    <location>
        <begin position="433"/>
        <end position="456"/>
    </location>
</feature>
<feature type="transmembrane region" description="Helical" evidence="6">
    <location>
        <begin position="149"/>
        <end position="168"/>
    </location>
</feature>
<dbReference type="EMBL" id="JAAOMA010000025">
    <property type="protein sequence ID" value="NHR06929.1"/>
    <property type="molecule type" value="Genomic_DNA"/>
</dbReference>
<dbReference type="InterPro" id="IPR050833">
    <property type="entry name" value="Poly_Biosynth_Transport"/>
</dbReference>
<dbReference type="PANTHER" id="PTHR30250:SF11">
    <property type="entry name" value="O-ANTIGEN TRANSPORTER-RELATED"/>
    <property type="match status" value="1"/>
</dbReference>
<feature type="transmembrane region" description="Helical" evidence="6">
    <location>
        <begin position="76"/>
        <end position="97"/>
    </location>
</feature>
<evidence type="ECO:0000256" key="3">
    <source>
        <dbReference type="ARBA" id="ARBA00022692"/>
    </source>
</evidence>
<feature type="transmembrane region" description="Helical" evidence="6">
    <location>
        <begin position="12"/>
        <end position="32"/>
    </location>
</feature>
<protein>
    <submittedName>
        <fullName evidence="7">Oligosaccharide flippase family protein</fullName>
    </submittedName>
</protein>
<feature type="transmembrane region" description="Helical" evidence="6">
    <location>
        <begin position="397"/>
        <end position="421"/>
    </location>
</feature>
<evidence type="ECO:0000256" key="1">
    <source>
        <dbReference type="ARBA" id="ARBA00004651"/>
    </source>
</evidence>
<evidence type="ECO:0000256" key="6">
    <source>
        <dbReference type="SAM" id="Phobius"/>
    </source>
</evidence>
<keyword evidence="5 6" id="KW-0472">Membrane</keyword>
<evidence type="ECO:0000313" key="7">
    <source>
        <dbReference type="EMBL" id="NHR06929.1"/>
    </source>
</evidence>
<dbReference type="RefSeq" id="WP_166452823.1">
    <property type="nucleotide sequence ID" value="NZ_JAAOMA010000025.1"/>
</dbReference>
<proteinExistence type="predicted"/>
<feature type="transmembrane region" description="Helical" evidence="6">
    <location>
        <begin position="218"/>
        <end position="238"/>
    </location>
</feature>
<feature type="transmembrane region" description="Helical" evidence="6">
    <location>
        <begin position="174"/>
        <end position="195"/>
    </location>
</feature>
<dbReference type="InterPro" id="IPR002797">
    <property type="entry name" value="Polysacc_synth"/>
</dbReference>
<organism evidence="7 8">
    <name type="scientific">Chromobacterium fluminis</name>
    <dbReference type="NCBI Taxonomy" id="3044269"/>
    <lineage>
        <taxon>Bacteria</taxon>
        <taxon>Pseudomonadati</taxon>
        <taxon>Pseudomonadota</taxon>
        <taxon>Betaproteobacteria</taxon>
        <taxon>Neisseriales</taxon>
        <taxon>Chromobacteriaceae</taxon>
        <taxon>Chromobacterium</taxon>
    </lineage>
</organism>
<name>A0ABX0LBP5_9NEIS</name>
<sequence>MANIKSRFFASFVANLIRSVATVATGILLARWLGPTDYGRMSFLLAAFTALRGMLDLGSSTAFFTLLSRRQRSKRFIAVFWGWIAIQLVVALLFLLLLMPDSLLGILWAGESRSVLALAFLAAFMQGTVWTLAAQMAEASRQTIRGQQINTLAVMLHLIVVIALALLGKLAITLVFVVLIIEWAIAAWFASRLYVSSKVSLTEGAAESDTPKSMFREFFVYCAPLIPVMLLGFVHDFADRWMLQTWGGAKEQAYFSVAQQYSAVALLATVSVLRILWKEVAEAHHQQDMQRLKALYQRASRLLFFVGAFVAGGLQPLAPEILRVTVGQDYLSGTTAMAIMLLYPVHQSMGQIGGTMLFATGHTRVYALSGSLGMLVSLVAAYLVLAPNNAAVPGLQLGANGLALKLVFVQIFSVSFMAWMIARTFGWHFDWKYQIFALLGCVGLGWSSHLAVWSLLGENGSLFLKLPLMALLYIGLVSLYVYFSPWLLSMTRSELKVGLTRLKALVKLK</sequence>
<evidence type="ECO:0000256" key="4">
    <source>
        <dbReference type="ARBA" id="ARBA00022989"/>
    </source>
</evidence>
<dbReference type="Pfam" id="PF01943">
    <property type="entry name" value="Polysacc_synt"/>
    <property type="match status" value="1"/>
</dbReference>
<feature type="transmembrane region" description="Helical" evidence="6">
    <location>
        <begin position="38"/>
        <end position="55"/>
    </location>
</feature>
<keyword evidence="4 6" id="KW-1133">Transmembrane helix</keyword>
<keyword evidence="3 6" id="KW-0812">Transmembrane</keyword>
<evidence type="ECO:0000256" key="2">
    <source>
        <dbReference type="ARBA" id="ARBA00022475"/>
    </source>
</evidence>
<dbReference type="Proteomes" id="UP001515641">
    <property type="component" value="Unassembled WGS sequence"/>
</dbReference>
<reference evidence="7 8" key="1">
    <citation type="submission" date="2020-03" db="EMBL/GenBank/DDBJ databases">
        <title>Draft genome sequence of environmentally isolated cultures.</title>
        <authorList>
            <person name="Wilson H.S."/>
            <person name="De Leon M.E."/>
        </authorList>
    </citation>
    <scope>NUCLEOTIDE SEQUENCE [LARGE SCALE GENOMIC DNA]</scope>
    <source>
        <strain evidence="7 8">HSC-31F16</strain>
    </source>
</reference>
<feature type="transmembrane region" description="Helical" evidence="6">
    <location>
        <begin position="298"/>
        <end position="318"/>
    </location>
</feature>
<comment type="caution">
    <text evidence="7">The sequence shown here is derived from an EMBL/GenBank/DDBJ whole genome shotgun (WGS) entry which is preliminary data.</text>
</comment>
<keyword evidence="8" id="KW-1185">Reference proteome</keyword>
<feature type="transmembrane region" description="Helical" evidence="6">
    <location>
        <begin position="365"/>
        <end position="385"/>
    </location>
</feature>
<dbReference type="PANTHER" id="PTHR30250">
    <property type="entry name" value="PST FAMILY PREDICTED COLANIC ACID TRANSPORTER"/>
    <property type="match status" value="1"/>
</dbReference>
<evidence type="ECO:0000256" key="5">
    <source>
        <dbReference type="ARBA" id="ARBA00023136"/>
    </source>
</evidence>
<keyword evidence="2" id="KW-1003">Cell membrane</keyword>
<feature type="transmembrane region" description="Helical" evidence="6">
    <location>
        <begin position="258"/>
        <end position="277"/>
    </location>
</feature>
<feature type="transmembrane region" description="Helical" evidence="6">
    <location>
        <begin position="462"/>
        <end position="483"/>
    </location>
</feature>
<accession>A0ABX0LBP5</accession>
<comment type="subcellular location">
    <subcellularLocation>
        <location evidence="1">Cell membrane</location>
        <topology evidence="1">Multi-pass membrane protein</topology>
    </subcellularLocation>
</comment>
<feature type="transmembrane region" description="Helical" evidence="6">
    <location>
        <begin position="117"/>
        <end position="137"/>
    </location>
</feature>
<evidence type="ECO:0000313" key="8">
    <source>
        <dbReference type="Proteomes" id="UP001515641"/>
    </source>
</evidence>
<gene>
    <name evidence="7" type="ORF">HA052_17210</name>
</gene>